<keyword evidence="7" id="KW-1185">Reference proteome</keyword>
<feature type="region of interest" description="Disordered" evidence="5">
    <location>
        <begin position="324"/>
        <end position="377"/>
    </location>
</feature>
<evidence type="ECO:0000313" key="6">
    <source>
        <dbReference type="EMBL" id="KAK7794067.1"/>
    </source>
</evidence>
<dbReference type="GO" id="GO:0005634">
    <property type="term" value="C:nucleus"/>
    <property type="evidence" value="ECO:0007669"/>
    <property type="project" value="UniProtKB-SubCell"/>
</dbReference>
<accession>A0AAN9VP80</accession>
<dbReference type="PANTHER" id="PTHR12972">
    <property type="entry name" value="DOWNSTREAM NEIGHBOR OF SON"/>
    <property type="match status" value="1"/>
</dbReference>
<dbReference type="PRINTS" id="PR02064">
    <property type="entry name" value="DONSON"/>
</dbReference>
<gene>
    <name evidence="6" type="ORF">R5R35_001321</name>
</gene>
<name>A0AAN9VP80_9ORTH</name>
<comment type="similarity">
    <text evidence="4">Belongs to the DONSON family.</text>
</comment>
<protein>
    <recommendedName>
        <fullName evidence="8">Protein downstream neighbor of son homolog</fullName>
    </recommendedName>
</protein>
<dbReference type="AlphaFoldDB" id="A0AAN9VP80"/>
<keyword evidence="3" id="KW-0539">Nucleus</keyword>
<reference evidence="6 7" key="1">
    <citation type="submission" date="2024-03" db="EMBL/GenBank/DDBJ databases">
        <title>The genome assembly and annotation of the cricket Gryllus longicercus Weissman &amp; Gray.</title>
        <authorList>
            <person name="Szrajer S."/>
            <person name="Gray D."/>
            <person name="Ylla G."/>
        </authorList>
    </citation>
    <scope>NUCLEOTIDE SEQUENCE [LARGE SCALE GENOMIC DNA]</scope>
    <source>
        <strain evidence="6">DAG 2021-001</strain>
        <tissue evidence="6">Whole body minus gut</tissue>
    </source>
</reference>
<dbReference type="PANTHER" id="PTHR12972:SF0">
    <property type="entry name" value="PROTEIN DOWNSTREAM NEIGHBOR OF SON"/>
    <property type="match status" value="1"/>
</dbReference>
<evidence type="ECO:0000256" key="1">
    <source>
        <dbReference type="ARBA" id="ARBA00004123"/>
    </source>
</evidence>
<dbReference type="EMBL" id="JAZDUA010000349">
    <property type="protein sequence ID" value="KAK7794067.1"/>
    <property type="molecule type" value="Genomic_DNA"/>
</dbReference>
<feature type="compositionally biased region" description="Acidic residues" evidence="5">
    <location>
        <begin position="366"/>
        <end position="377"/>
    </location>
</feature>
<evidence type="ECO:0000256" key="5">
    <source>
        <dbReference type="SAM" id="MobiDB-lite"/>
    </source>
</evidence>
<proteinExistence type="inferred from homology"/>
<comment type="subcellular location">
    <subcellularLocation>
        <location evidence="1">Nucleus</location>
    </subcellularLocation>
</comment>
<keyword evidence="2" id="KW-0217">Developmental protein</keyword>
<evidence type="ECO:0000256" key="4">
    <source>
        <dbReference type="ARBA" id="ARBA00025806"/>
    </source>
</evidence>
<feature type="compositionally biased region" description="Polar residues" evidence="5">
    <location>
        <begin position="335"/>
        <end position="364"/>
    </location>
</feature>
<organism evidence="6 7">
    <name type="scientific">Gryllus longicercus</name>
    <dbReference type="NCBI Taxonomy" id="2509291"/>
    <lineage>
        <taxon>Eukaryota</taxon>
        <taxon>Metazoa</taxon>
        <taxon>Ecdysozoa</taxon>
        <taxon>Arthropoda</taxon>
        <taxon>Hexapoda</taxon>
        <taxon>Insecta</taxon>
        <taxon>Pterygota</taxon>
        <taxon>Neoptera</taxon>
        <taxon>Polyneoptera</taxon>
        <taxon>Orthoptera</taxon>
        <taxon>Ensifera</taxon>
        <taxon>Gryllidea</taxon>
        <taxon>Grylloidea</taxon>
        <taxon>Gryllidae</taxon>
        <taxon>Gryllinae</taxon>
        <taxon>Gryllus</taxon>
    </lineage>
</organism>
<dbReference type="GO" id="GO:0033260">
    <property type="term" value="P:nuclear DNA replication"/>
    <property type="evidence" value="ECO:0007669"/>
    <property type="project" value="TreeGrafter"/>
</dbReference>
<evidence type="ECO:0000256" key="3">
    <source>
        <dbReference type="ARBA" id="ARBA00023242"/>
    </source>
</evidence>
<dbReference type="InterPro" id="IPR024861">
    <property type="entry name" value="Donson"/>
</dbReference>
<evidence type="ECO:0000256" key="2">
    <source>
        <dbReference type="ARBA" id="ARBA00022473"/>
    </source>
</evidence>
<evidence type="ECO:0000313" key="7">
    <source>
        <dbReference type="Proteomes" id="UP001378592"/>
    </source>
</evidence>
<evidence type="ECO:0008006" key="8">
    <source>
        <dbReference type="Google" id="ProtNLM"/>
    </source>
</evidence>
<comment type="caution">
    <text evidence="6">The sequence shown here is derived from an EMBL/GenBank/DDBJ whole genome shotgun (WGS) entry which is preliminary data.</text>
</comment>
<sequence length="605" mass="67652">MAENLEPVTDITNVGWKRPDEFMKLHLLKKKRALNARLCKEVLPPPTTPGTTCNDVFEKRDLLRKRKNPFRCETNKRFKGGDNLCEISSSELENSNDTTLFQLITASETSENKHSNELMQTSFSSILSKLKGETTDPIVHNENNYIPVDWSLKSKIRLMSEKPFPWDLLLKACEEASGITGFVRCVNSGLSPEKNNGTTCSLDTSPNARFLQCCLIWQYPSFPWLSVFPRTAGRVSSTSASFIGSNPELRESLYNEWRVSLRSLYQLVRALQCPYFYVCANNFTCLFRAAGIGGKTDIHAFITPTTSGFRQLLKNEDVEYTMPLRKSKPTKRLSSDSNSDTGYDTLDSITDDQSQSSFSKTSAVNEEIDDDDDDDETADEWLKSMGMEASEIKKLNAHQEKLVSDRSREVDHSSESLVYVEGFDVQALFNFLNNCKTIVSSTGPLAGIPPTLLAPVAFRGAHLKPFKVQQSRVKVDTKSYYSIEIRGPILPHTVHNLCGLIKQKQSFSMTFAHVESTKPFSEVASAISSRKETAVDISVKTPEKIGNSTTVHTPTKTPASGAFCKENLSDCGLHHSLIDSFCSPDMYIRVVDSLRSNVDGTYCWS</sequence>
<dbReference type="Proteomes" id="UP001378592">
    <property type="component" value="Unassembled WGS sequence"/>
</dbReference>